<evidence type="ECO:0000313" key="2">
    <source>
        <dbReference type="EMBL" id="SUU91432.1"/>
    </source>
</evidence>
<evidence type="ECO:0000313" key="3">
    <source>
        <dbReference type="Proteomes" id="UP000254701"/>
    </source>
</evidence>
<dbReference type="Gene3D" id="3.30.460.10">
    <property type="entry name" value="Beta Polymerase, domain 2"/>
    <property type="match status" value="1"/>
</dbReference>
<name>A0A380WSS8_AMIAI</name>
<dbReference type="InterPro" id="IPR002934">
    <property type="entry name" value="Polymerase_NTP_transf_dom"/>
</dbReference>
<dbReference type="EMBL" id="UFSM01000001">
    <property type="protein sequence ID" value="SUU91432.1"/>
    <property type="molecule type" value="Genomic_DNA"/>
</dbReference>
<proteinExistence type="predicted"/>
<dbReference type="Pfam" id="PF01909">
    <property type="entry name" value="NTP_transf_2"/>
    <property type="match status" value="1"/>
</dbReference>
<evidence type="ECO:0000259" key="1">
    <source>
        <dbReference type="Pfam" id="PF01909"/>
    </source>
</evidence>
<organism evidence="2 3">
    <name type="scientific">Aminobacter aminovorans</name>
    <name type="common">Chelatobacter heintzii</name>
    <dbReference type="NCBI Taxonomy" id="83263"/>
    <lineage>
        <taxon>Bacteria</taxon>
        <taxon>Pseudomonadati</taxon>
        <taxon>Pseudomonadota</taxon>
        <taxon>Alphaproteobacteria</taxon>
        <taxon>Hyphomicrobiales</taxon>
        <taxon>Phyllobacteriaceae</taxon>
        <taxon>Aminobacter</taxon>
    </lineage>
</organism>
<gene>
    <name evidence="2" type="ORF">NCTC10684_04698</name>
</gene>
<feature type="domain" description="Polymerase nucleotidyl transferase" evidence="1">
    <location>
        <begin position="10"/>
        <end position="52"/>
    </location>
</feature>
<dbReference type="AlphaFoldDB" id="A0A380WSS8"/>
<dbReference type="GO" id="GO:0016779">
    <property type="term" value="F:nucleotidyltransferase activity"/>
    <property type="evidence" value="ECO:0007669"/>
    <property type="project" value="InterPro"/>
</dbReference>
<reference evidence="2 3" key="1">
    <citation type="submission" date="2018-06" db="EMBL/GenBank/DDBJ databases">
        <authorList>
            <consortium name="Pathogen Informatics"/>
            <person name="Doyle S."/>
        </authorList>
    </citation>
    <scope>NUCLEOTIDE SEQUENCE [LARGE SCALE GENOMIC DNA]</scope>
    <source>
        <strain evidence="2 3">NCTC10684</strain>
    </source>
</reference>
<dbReference type="SUPFAM" id="SSF81301">
    <property type="entry name" value="Nucleotidyltransferase"/>
    <property type="match status" value="1"/>
</dbReference>
<sequence>MLPSAENALKIASEIVEQRFSGAACAFVAGSIMRGQGTTSSDIDLVVVFDHIDAAWRESFVQESVPVEAFAHDPSTLAWFMDEDARHGHPVLAHMVAEGRPVGDSDALAQHLKQDATERMRKGPGPLADARSKELRYIITDLVDDLRGDRTAPEILAIAASLYQPLADLALLGRGV</sequence>
<dbReference type="InterPro" id="IPR043519">
    <property type="entry name" value="NT_sf"/>
</dbReference>
<dbReference type="RefSeq" id="WP_245432080.1">
    <property type="nucleotide sequence ID" value="NZ_BAAAVY010000017.1"/>
</dbReference>
<protein>
    <recommendedName>
        <fullName evidence="1">Polymerase nucleotidyl transferase domain-containing protein</fullName>
    </recommendedName>
</protein>
<dbReference type="Proteomes" id="UP000254701">
    <property type="component" value="Unassembled WGS sequence"/>
</dbReference>
<accession>A0A380WSS8</accession>